<feature type="binding site" evidence="7">
    <location>
        <position position="564"/>
    </location>
    <ligand>
        <name>substrate</name>
    </ligand>
</feature>
<dbReference type="InterPro" id="IPR038417">
    <property type="entry name" value="Alpga-gal_N_sf"/>
</dbReference>
<comment type="similarity">
    <text evidence="5">Belongs to the glycosyl hydrolase.</text>
</comment>
<dbReference type="EC" id="3.2.1.22" evidence="2 5"/>
<dbReference type="CDD" id="cd14791">
    <property type="entry name" value="GH36"/>
    <property type="match status" value="1"/>
</dbReference>
<dbReference type="EMBL" id="ACCH01000353">
    <property type="protein sequence ID" value="EEF87822.1"/>
    <property type="molecule type" value="Genomic_DNA"/>
</dbReference>
<feature type="domain" description="Glycosyl hydrolase family 36 C-terminal" evidence="8">
    <location>
        <begin position="666"/>
        <end position="760"/>
    </location>
</feature>
<dbReference type="Pfam" id="PF16875">
    <property type="entry name" value="Glyco_hydro_36N"/>
    <property type="match status" value="1"/>
</dbReference>
<dbReference type="GO" id="GO:0004557">
    <property type="term" value="F:alpha-galactosidase activity"/>
    <property type="evidence" value="ECO:0007669"/>
    <property type="project" value="UniProtKB-UniRule"/>
</dbReference>
<feature type="binding site" evidence="7">
    <location>
        <position position="456"/>
    </location>
    <ligand>
        <name>substrate</name>
    </ligand>
</feature>
<comment type="caution">
    <text evidence="10">The sequence shown here is derived from an EMBL/GenBank/DDBJ whole genome shotgun (WGS) entry which is preliminary data.</text>
</comment>
<feature type="binding site" evidence="7">
    <location>
        <begin position="376"/>
        <end position="377"/>
    </location>
    <ligand>
        <name>substrate</name>
    </ligand>
</feature>
<evidence type="ECO:0000256" key="5">
    <source>
        <dbReference type="PIRNR" id="PIRNR005536"/>
    </source>
</evidence>
<dbReference type="GO" id="GO:0016052">
    <property type="term" value="P:carbohydrate catabolic process"/>
    <property type="evidence" value="ECO:0007669"/>
    <property type="project" value="InterPro"/>
</dbReference>
<feature type="active site" description="Proton donor" evidence="6">
    <location>
        <position position="564"/>
    </location>
</feature>
<feature type="binding site" evidence="7">
    <location>
        <position position="542"/>
    </location>
    <ligand>
        <name>substrate</name>
    </ligand>
</feature>
<dbReference type="AlphaFoldDB" id="E2NJP5"/>
<reference evidence="10 11" key="1">
    <citation type="submission" date="2008-12" db="EMBL/GenBank/DDBJ databases">
        <authorList>
            <person name="Fulton L."/>
            <person name="Clifton S."/>
            <person name="Fulton B."/>
            <person name="Xu J."/>
            <person name="Minx P."/>
            <person name="Pepin K.H."/>
            <person name="Johnson M."/>
            <person name="Bhonagiri V."/>
            <person name="Nash W.E."/>
            <person name="Mardis E.R."/>
            <person name="Wilson R.K."/>
        </authorList>
    </citation>
    <scope>NUCLEOTIDE SEQUENCE [LARGE SCALE GENOMIC DNA]</scope>
    <source>
        <strain evidence="10 11">DSM 14838</strain>
    </source>
</reference>
<dbReference type="Pfam" id="PF16874">
    <property type="entry name" value="Glyco_hydro_36C"/>
    <property type="match status" value="1"/>
</dbReference>
<dbReference type="PANTHER" id="PTHR43053">
    <property type="entry name" value="GLYCOSIDASE FAMILY 31"/>
    <property type="match status" value="1"/>
</dbReference>
<sequence length="764" mass="87246">MIKHYQFILSELPIFAALINIQKSKKKKNMSIRKRMNVLFGTLLLTGSLFSQNVCVSTPETSLVLSAPVGGELKHVYYGDKLSEVDLQNINLTGTPDMPAYPVYGLNCPGESALAVKHADGNMTLQMEIVQVKTSKEENAEITAIELKDKVYPFYVNVYYKAYQDADVIEIWTEIRHQEKKPVILNQFASAFLPIRRGNVWLSHLYGSWANEGRLCQEALEPGMKVIKNKDGVRNSHTSHAEVMFSLDGKPQENAGCVIGAALCYSGNYKLRIDTHDDEYHRFFAGINEENSAYSLKKDEIFRTPELALTYSNEGLSGSSRNFHRWARLHKLAHGTVPRKILLNSWEGVYFDVNQAGMDQMMSDIASMGGELFVMDDGWFGDKYPRKNDSSSLGDWVVDKNKLPNGIEGLLKDAQKNGVKFGIWIEPEMANTTSEFYEKHPDWVIKAPERDVVQGRGGTQVVLDLANPQVQEFIFKIVDDLMSNYPEIDYIKWDANMSILNHGSNYLTKDNQSHMYIEFHRGFEKICQRIRAKYPDLTIQACASGGGRVNYGILPYFDEFWVSDNTDALQRIYMQWGTSYFFPAIAMASHISAAPNHQTFRTIPLKYRIDVAMSGRLGMEIQPKNMTEEEKTLCKNAIAEYKTIRPVVQLGDIYRLMSPYDKLGVASMMYVTPEKDKSVFYWWKTEHFVNQHLPRVKMAGLSPDKLYKVHELNRIDNDPLSFEGKTFSGAYLMANGLEIPYNHKVDYHKQNDYSSRVLWLEEVK</sequence>
<evidence type="ECO:0000256" key="3">
    <source>
        <dbReference type="ARBA" id="ARBA00022801"/>
    </source>
</evidence>
<dbReference type="Gene3D" id="3.20.20.70">
    <property type="entry name" value="Aldolase class I"/>
    <property type="match status" value="1"/>
</dbReference>
<dbReference type="InterPro" id="IPR013785">
    <property type="entry name" value="Aldolase_TIM"/>
</dbReference>
<feature type="active site" description="Nucleophile" evidence="6">
    <location>
        <position position="494"/>
    </location>
</feature>
<accession>E2NJP5</accession>
<keyword evidence="3 5" id="KW-0378">Hydrolase</keyword>
<name>E2NJP5_9BACE</name>
<gene>
    <name evidence="10" type="ORF">BACCELL_04534</name>
</gene>
<evidence type="ECO:0000256" key="4">
    <source>
        <dbReference type="ARBA" id="ARBA00023295"/>
    </source>
</evidence>
<evidence type="ECO:0000256" key="1">
    <source>
        <dbReference type="ARBA" id="ARBA00001255"/>
    </source>
</evidence>
<dbReference type="InterPro" id="IPR002252">
    <property type="entry name" value="Glyco_hydro_36"/>
</dbReference>
<feature type="binding site" evidence="7">
    <location>
        <position position="209"/>
    </location>
    <ligand>
        <name>substrate</name>
    </ligand>
</feature>
<dbReference type="HOGENOM" id="CLU_009640_2_2_10"/>
<dbReference type="Pfam" id="PF02065">
    <property type="entry name" value="Melibiase"/>
    <property type="match status" value="1"/>
</dbReference>
<keyword evidence="4 5" id="KW-0326">Glycosidase</keyword>
<dbReference type="InterPro" id="IPR031704">
    <property type="entry name" value="Glyco_hydro_36_N"/>
</dbReference>
<evidence type="ECO:0000256" key="6">
    <source>
        <dbReference type="PIRSR" id="PIRSR005536-1"/>
    </source>
</evidence>
<reference evidence="10 11" key="2">
    <citation type="submission" date="2009-01" db="EMBL/GenBank/DDBJ databases">
        <title>Draft genome sequence of Bacteroides cellulosilyticus (DSM 14838).</title>
        <authorList>
            <person name="Sudarsanam P."/>
            <person name="Ley R."/>
            <person name="Guruge J."/>
            <person name="Turnbaugh P.J."/>
            <person name="Mahowald M."/>
            <person name="Liep D."/>
            <person name="Gordon J."/>
        </authorList>
    </citation>
    <scope>NUCLEOTIDE SEQUENCE [LARGE SCALE GENOMIC DNA]</scope>
    <source>
        <strain evidence="10 11">DSM 14838</strain>
    </source>
</reference>
<feature type="domain" description="Glycosyl hydrolase family 36 N-terminal" evidence="9">
    <location>
        <begin position="71"/>
        <end position="297"/>
    </location>
</feature>
<evidence type="ECO:0000256" key="7">
    <source>
        <dbReference type="PIRSR" id="PIRSR005536-2"/>
    </source>
</evidence>
<dbReference type="Proteomes" id="UP000003711">
    <property type="component" value="Unassembled WGS sequence"/>
</dbReference>
<evidence type="ECO:0000313" key="11">
    <source>
        <dbReference type="Proteomes" id="UP000003711"/>
    </source>
</evidence>
<evidence type="ECO:0000259" key="9">
    <source>
        <dbReference type="Pfam" id="PF16875"/>
    </source>
</evidence>
<dbReference type="Gene3D" id="2.60.40.1180">
    <property type="entry name" value="Golgi alpha-mannosidase II"/>
    <property type="match status" value="1"/>
</dbReference>
<dbReference type="Gene3D" id="2.70.98.60">
    <property type="entry name" value="alpha-galactosidase from lactobacil brevis"/>
    <property type="match status" value="1"/>
</dbReference>
<organism evidence="10 11">
    <name type="scientific">Bacteroides cellulosilyticus DSM 14838</name>
    <dbReference type="NCBI Taxonomy" id="537012"/>
    <lineage>
        <taxon>Bacteria</taxon>
        <taxon>Pseudomonadati</taxon>
        <taxon>Bacteroidota</taxon>
        <taxon>Bacteroidia</taxon>
        <taxon>Bacteroidales</taxon>
        <taxon>Bacteroidaceae</taxon>
        <taxon>Bacteroides</taxon>
    </lineage>
</organism>
<evidence type="ECO:0000313" key="10">
    <source>
        <dbReference type="EMBL" id="EEF87822.1"/>
    </source>
</evidence>
<evidence type="ECO:0000256" key="2">
    <source>
        <dbReference type="ARBA" id="ARBA00012755"/>
    </source>
</evidence>
<comment type="catalytic activity">
    <reaction evidence="1 5">
        <text>Hydrolysis of terminal, non-reducing alpha-D-galactose residues in alpha-D-galactosides, including galactose oligosaccharides, galactomannans and galactolipids.</text>
        <dbReference type="EC" id="3.2.1.22"/>
    </reaction>
</comment>
<dbReference type="FunFam" id="3.20.20.70:FF:000118">
    <property type="entry name" value="Alpha-galactosidase"/>
    <property type="match status" value="1"/>
</dbReference>
<dbReference type="PIRSF" id="PIRSF005536">
    <property type="entry name" value="Agal"/>
    <property type="match status" value="1"/>
</dbReference>
<proteinExistence type="inferred from homology"/>
<dbReference type="InterPro" id="IPR031705">
    <property type="entry name" value="Glyco_hydro_36_C"/>
</dbReference>
<dbReference type="InterPro" id="IPR017853">
    <property type="entry name" value="GH"/>
</dbReference>
<dbReference type="PANTHER" id="PTHR43053:SF3">
    <property type="entry name" value="ALPHA-GALACTOSIDASE C-RELATED"/>
    <property type="match status" value="1"/>
</dbReference>
<dbReference type="SUPFAM" id="SSF51445">
    <property type="entry name" value="(Trans)glycosidases"/>
    <property type="match status" value="1"/>
</dbReference>
<dbReference type="PRINTS" id="PR00743">
    <property type="entry name" value="GLHYDRLASE36"/>
</dbReference>
<feature type="binding site" evidence="7">
    <location>
        <begin position="492"/>
        <end position="496"/>
    </location>
    <ligand>
        <name>substrate</name>
    </ligand>
</feature>
<dbReference type="InterPro" id="IPR050985">
    <property type="entry name" value="Alpha-glycosidase_related"/>
</dbReference>
<protein>
    <recommendedName>
        <fullName evidence="2 5">Alpha-galactosidase</fullName>
        <ecNumber evidence="2 5">3.2.1.22</ecNumber>
    </recommendedName>
</protein>
<dbReference type="InterPro" id="IPR013780">
    <property type="entry name" value="Glyco_hydro_b"/>
</dbReference>
<evidence type="ECO:0000259" key="8">
    <source>
        <dbReference type="Pfam" id="PF16874"/>
    </source>
</evidence>